<evidence type="ECO:0000313" key="5">
    <source>
        <dbReference type="EMBL" id="ASU77307.1"/>
    </source>
</evidence>
<dbReference type="InterPro" id="IPR033140">
    <property type="entry name" value="Lipase_GDXG_put_SER_AS"/>
</dbReference>
<evidence type="ECO:0000313" key="8">
    <source>
        <dbReference type="Proteomes" id="UP000215043"/>
    </source>
</evidence>
<evidence type="ECO:0000256" key="2">
    <source>
        <dbReference type="ARBA" id="ARBA00022801"/>
    </source>
</evidence>
<dbReference type="SUPFAM" id="SSF53474">
    <property type="entry name" value="alpha/beta-Hydrolases"/>
    <property type="match status" value="1"/>
</dbReference>
<dbReference type="RefSeq" id="WP_043576182.1">
    <property type="nucleotide sequence ID" value="NZ_CP022752.1"/>
</dbReference>
<dbReference type="PANTHER" id="PTHR48081">
    <property type="entry name" value="AB HYDROLASE SUPERFAMILY PROTEIN C4A8.06C"/>
    <property type="match status" value="1"/>
</dbReference>
<evidence type="ECO:0000313" key="6">
    <source>
        <dbReference type="EMBL" id="KGI80205.1"/>
    </source>
</evidence>
<feature type="active site" evidence="3">
    <location>
        <position position="157"/>
    </location>
</feature>
<dbReference type="KEGG" id="aey:CDG81_02120"/>
<name>A0A099D4D9_9ACTN</name>
<evidence type="ECO:0000313" key="7">
    <source>
        <dbReference type="Proteomes" id="UP000029737"/>
    </source>
</evidence>
<dbReference type="Proteomes" id="UP000215043">
    <property type="component" value="Chromosome"/>
</dbReference>
<evidence type="ECO:0000256" key="3">
    <source>
        <dbReference type="PROSITE-ProRule" id="PRU10038"/>
    </source>
</evidence>
<dbReference type="HOGENOM" id="CLU_012494_6_4_11"/>
<dbReference type="InterPro" id="IPR013094">
    <property type="entry name" value="AB_hydrolase_3"/>
</dbReference>
<feature type="domain" description="Alpha/beta hydrolase fold-3" evidence="4">
    <location>
        <begin position="79"/>
        <end position="285"/>
    </location>
</feature>
<organism evidence="5 8">
    <name type="scientific">Actinopolyspora erythraea</name>
    <dbReference type="NCBI Taxonomy" id="414996"/>
    <lineage>
        <taxon>Bacteria</taxon>
        <taxon>Bacillati</taxon>
        <taxon>Actinomycetota</taxon>
        <taxon>Actinomycetes</taxon>
        <taxon>Actinopolysporales</taxon>
        <taxon>Actinopolysporaceae</taxon>
        <taxon>Actinopolyspora</taxon>
    </lineage>
</organism>
<proteinExistence type="inferred from homology"/>
<dbReference type="Pfam" id="PF07859">
    <property type="entry name" value="Abhydrolase_3"/>
    <property type="match status" value="1"/>
</dbReference>
<dbReference type="InterPro" id="IPR050300">
    <property type="entry name" value="GDXG_lipolytic_enzyme"/>
</dbReference>
<dbReference type="PANTHER" id="PTHR48081:SF8">
    <property type="entry name" value="ALPHA_BETA HYDROLASE FOLD-3 DOMAIN-CONTAINING PROTEIN-RELATED"/>
    <property type="match status" value="1"/>
</dbReference>
<keyword evidence="2 5" id="KW-0378">Hydrolase</keyword>
<dbReference type="EMBL" id="JPMV01000035">
    <property type="protein sequence ID" value="KGI80205.1"/>
    <property type="molecule type" value="Genomic_DNA"/>
</dbReference>
<protein>
    <submittedName>
        <fullName evidence="5">Alpha/beta hydrolase</fullName>
    </submittedName>
    <submittedName>
        <fullName evidence="6">Esterase</fullName>
    </submittedName>
</protein>
<dbReference type="OrthoDB" id="128186at2"/>
<sequence length="316" mass="34164">MALDEATSAMLAEMAAQDAKPLPDMTLSEAREFMAAQQPADGAPAPEMHRVDPVEVPVDGGDSIRVRLLTPNDSPRGTLVYYHGGGWVLGDIDGFDQLGRTLAARTGCAVALVNYRLAPEHRYPTAVEDAMAALRWADKQRAELGDADMPLLVAGDSAGGNLAAVVARRATRENGPELALQVLVYPVTDHDFDTASYLAAENQLMVTREAMRWFWDHYLPDHARRDEPDASPLRAAELSGLPPAVVLTAEHDVLRDEGDAYAERLRQAGVPVHHHCFAGQTHGFLTQIGVLPGSAAGLDYIAGAVEEHLAPRRERT</sequence>
<gene>
    <name evidence="5" type="ORF">CDG81_02120</name>
    <name evidence="6" type="ORF">IL38_18860</name>
</gene>
<dbReference type="eggNOG" id="COG0657">
    <property type="taxonomic scope" value="Bacteria"/>
</dbReference>
<dbReference type="PROSITE" id="PS01174">
    <property type="entry name" value="LIPASE_GDXG_SER"/>
    <property type="match status" value="1"/>
</dbReference>
<dbReference type="EMBL" id="CP022752">
    <property type="protein sequence ID" value="ASU77307.1"/>
    <property type="molecule type" value="Genomic_DNA"/>
</dbReference>
<evidence type="ECO:0000256" key="1">
    <source>
        <dbReference type="ARBA" id="ARBA00010515"/>
    </source>
</evidence>
<dbReference type="Proteomes" id="UP000029737">
    <property type="component" value="Unassembled WGS sequence"/>
</dbReference>
<dbReference type="AlphaFoldDB" id="A0A099D4D9"/>
<evidence type="ECO:0000259" key="4">
    <source>
        <dbReference type="Pfam" id="PF07859"/>
    </source>
</evidence>
<comment type="similarity">
    <text evidence="1">Belongs to the 'GDXG' lipolytic enzyme family.</text>
</comment>
<dbReference type="GO" id="GO:0016787">
    <property type="term" value="F:hydrolase activity"/>
    <property type="evidence" value="ECO:0007669"/>
    <property type="project" value="UniProtKB-KW"/>
</dbReference>
<dbReference type="InterPro" id="IPR029058">
    <property type="entry name" value="AB_hydrolase_fold"/>
</dbReference>
<reference evidence="6 7" key="1">
    <citation type="journal article" date="2014" name="PLoS ONE">
        <title>Identification and Characterization of a New Erythromycin Biosynthetic Gene Cluster in Actinopolyspora erythraea YIM90600, a Novel Erythronolide-Producing Halophilic Actinomycete Isolated from Salt Field.</title>
        <authorList>
            <person name="Chen D."/>
            <person name="Feng J."/>
            <person name="Huang L."/>
            <person name="Zhang Q."/>
            <person name="Wu J."/>
            <person name="Zhu X."/>
            <person name="Duan Y."/>
            <person name="Xu Z."/>
        </authorList>
    </citation>
    <scope>NUCLEOTIDE SEQUENCE [LARGE SCALE GENOMIC DNA]</scope>
    <source>
        <strain evidence="6 7">YIM90600</strain>
    </source>
</reference>
<dbReference type="Gene3D" id="3.40.50.1820">
    <property type="entry name" value="alpha/beta hydrolase"/>
    <property type="match status" value="1"/>
</dbReference>
<accession>A0A099D4D9</accession>
<reference evidence="5 8" key="2">
    <citation type="submission" date="2017-08" db="EMBL/GenBank/DDBJ databases">
        <title>The complete genome sequence of moderately halophilic actinomycete Actinopolyspora erythraea YIM 90600, the producer of novel erythromycin, novel actinopolysporins A-C and tubercidin.</title>
        <authorList>
            <person name="Yin M."/>
            <person name="Tang S."/>
        </authorList>
    </citation>
    <scope>NUCLEOTIDE SEQUENCE [LARGE SCALE GENOMIC DNA]</scope>
    <source>
        <strain evidence="5 8">YIM 90600</strain>
    </source>
</reference>
<keyword evidence="7" id="KW-1185">Reference proteome</keyword>